<dbReference type="SMART" id="SM00858">
    <property type="entry name" value="SAF"/>
    <property type="match status" value="1"/>
</dbReference>
<gene>
    <name evidence="4" type="primary">cpaB</name>
    <name evidence="4" type="ORF">FGS76_16710</name>
</gene>
<dbReference type="InterPro" id="IPR017592">
    <property type="entry name" value="Pilus_assmbl_Flp-typ_CpaB"/>
</dbReference>
<dbReference type="EMBL" id="VCQT01000045">
    <property type="protein sequence ID" value="TMW10947.1"/>
    <property type="molecule type" value="Genomic_DNA"/>
</dbReference>
<keyword evidence="5" id="KW-1185">Reference proteome</keyword>
<protein>
    <submittedName>
        <fullName evidence="4">Flp pilus assembly protein CpaB</fullName>
    </submittedName>
</protein>
<dbReference type="CDD" id="cd11614">
    <property type="entry name" value="SAF_CpaB_FlgA_like"/>
    <property type="match status" value="1"/>
</dbReference>
<dbReference type="InterPro" id="IPR031571">
    <property type="entry name" value="RcpC_dom"/>
</dbReference>
<feature type="domain" description="SAF" evidence="3">
    <location>
        <begin position="60"/>
        <end position="120"/>
    </location>
</feature>
<dbReference type="InterPro" id="IPR013974">
    <property type="entry name" value="SAF"/>
</dbReference>
<evidence type="ECO:0000256" key="2">
    <source>
        <dbReference type="SAM" id="Phobius"/>
    </source>
</evidence>
<evidence type="ECO:0000256" key="1">
    <source>
        <dbReference type="SAM" id="MobiDB-lite"/>
    </source>
</evidence>
<evidence type="ECO:0000313" key="5">
    <source>
        <dbReference type="Proteomes" id="UP000739180"/>
    </source>
</evidence>
<dbReference type="NCBIfam" id="TIGR03177">
    <property type="entry name" value="pilus_cpaB"/>
    <property type="match status" value="1"/>
</dbReference>
<accession>A0ABY2XGZ2</accession>
<reference evidence="4 5" key="1">
    <citation type="submission" date="2019-05" db="EMBL/GenBank/DDBJ databases">
        <title>Genome of Alcanivorax gelatiniphagus, an oil degrading marine bacteria.</title>
        <authorList>
            <person name="Kwon K.K."/>
        </authorList>
    </citation>
    <scope>NUCLEOTIDE SEQUENCE [LARGE SCALE GENOMIC DNA]</scope>
    <source>
        <strain evidence="4 5">MEBiC 08158</strain>
    </source>
</reference>
<keyword evidence="2" id="KW-0472">Membrane</keyword>
<dbReference type="Proteomes" id="UP000739180">
    <property type="component" value="Unassembled WGS sequence"/>
</dbReference>
<feature type="region of interest" description="Disordered" evidence="1">
    <location>
        <begin position="232"/>
        <end position="329"/>
    </location>
</feature>
<dbReference type="Pfam" id="PF16976">
    <property type="entry name" value="RcpC"/>
    <property type="match status" value="1"/>
</dbReference>
<feature type="compositionally biased region" description="Polar residues" evidence="1">
    <location>
        <begin position="246"/>
        <end position="269"/>
    </location>
</feature>
<keyword evidence="2" id="KW-0812">Transmembrane</keyword>
<keyword evidence="2" id="KW-1133">Transmembrane helix</keyword>
<evidence type="ECO:0000259" key="3">
    <source>
        <dbReference type="SMART" id="SM00858"/>
    </source>
</evidence>
<proteinExistence type="predicted"/>
<organism evidence="4 5">
    <name type="scientific">Alloalcanivorax gelatiniphagus</name>
    <dbReference type="NCBI Taxonomy" id="1194167"/>
    <lineage>
        <taxon>Bacteria</taxon>
        <taxon>Pseudomonadati</taxon>
        <taxon>Pseudomonadota</taxon>
        <taxon>Gammaproteobacteria</taxon>
        <taxon>Oceanospirillales</taxon>
        <taxon>Alcanivoracaceae</taxon>
        <taxon>Alloalcanivorax</taxon>
    </lineage>
</organism>
<sequence>MDREVFGGDMGSKLLYTLPALGLAFLALVLALIGLSQGPESSAPQVTGRKADTTEQAPVHRYWVVRESVPVGATLTEDKLGVVSSPTPIPEALAADQPVAGKEVKRLARAGELLSAHHLEAGGNLPASLPEGHRAIAIAVDNVVGAGGLLQPGDRVDVVTAFRRSDKDNPVALVMLRGITVLAVKGALSAAEQSDDNRRNDTVVLSVPEEKVSALMLASSQGQVRLAVVADQEPAADQQPEDQQLADRQSTDQESTEQQRTADTATPPSQVGPAPRVVASDESGPDQPFYFDDFFPEPSKAAAPAKPRASPGRRVQVLEGPEMRSTYVR</sequence>
<feature type="compositionally biased region" description="Low complexity" evidence="1">
    <location>
        <begin position="285"/>
        <end position="310"/>
    </location>
</feature>
<comment type="caution">
    <text evidence="4">The sequence shown here is derived from an EMBL/GenBank/DDBJ whole genome shotgun (WGS) entry which is preliminary data.</text>
</comment>
<name>A0ABY2XGZ2_9GAMM</name>
<feature type="transmembrane region" description="Helical" evidence="2">
    <location>
        <begin position="14"/>
        <end position="35"/>
    </location>
</feature>
<evidence type="ECO:0000313" key="4">
    <source>
        <dbReference type="EMBL" id="TMW10947.1"/>
    </source>
</evidence>
<dbReference type="Pfam" id="PF08666">
    <property type="entry name" value="SAF"/>
    <property type="match status" value="1"/>
</dbReference>